<gene>
    <name evidence="1" type="ORF">KUV31_05605</name>
</gene>
<organism evidence="1 2">
    <name type="scientific">Qipengyuania aquimaris</name>
    <dbReference type="NCBI Taxonomy" id="255984"/>
    <lineage>
        <taxon>Bacteria</taxon>
        <taxon>Pseudomonadati</taxon>
        <taxon>Pseudomonadota</taxon>
        <taxon>Alphaproteobacteria</taxon>
        <taxon>Sphingomonadales</taxon>
        <taxon>Erythrobacteraceae</taxon>
        <taxon>Qipengyuania</taxon>
    </lineage>
</organism>
<name>A0A9Q3S103_9SPHN</name>
<protein>
    <recommendedName>
        <fullName evidence="3">Lipoprotein</fullName>
    </recommendedName>
</protein>
<dbReference type="Proteomes" id="UP000824927">
    <property type="component" value="Unassembled WGS sequence"/>
</dbReference>
<accession>A0A9Q3S103</accession>
<comment type="caution">
    <text evidence="1">The sequence shown here is derived from an EMBL/GenBank/DDBJ whole genome shotgun (WGS) entry which is preliminary data.</text>
</comment>
<evidence type="ECO:0008006" key="3">
    <source>
        <dbReference type="Google" id="ProtNLM"/>
    </source>
</evidence>
<dbReference type="PROSITE" id="PS51257">
    <property type="entry name" value="PROKAR_LIPOPROTEIN"/>
    <property type="match status" value="1"/>
</dbReference>
<evidence type="ECO:0000313" key="1">
    <source>
        <dbReference type="EMBL" id="MBY6217815.1"/>
    </source>
</evidence>
<reference evidence="1" key="1">
    <citation type="submission" date="2021-06" db="EMBL/GenBank/DDBJ databases">
        <title>50 bacteria genomes isolated from Dapeng, Shenzhen, China.</title>
        <authorList>
            <person name="Zheng W."/>
            <person name="Yu S."/>
            <person name="Huang Y."/>
        </authorList>
    </citation>
    <scope>NUCLEOTIDE SEQUENCE</scope>
    <source>
        <strain evidence="1">DP4N28-2</strain>
    </source>
</reference>
<evidence type="ECO:0000313" key="2">
    <source>
        <dbReference type="Proteomes" id="UP000824927"/>
    </source>
</evidence>
<sequence length="163" mass="17424">MRWYAAGLALIVAACGPTPEEQAAADARDVAEVKANQDAPAEQLVLDPIRYREIEKFELYGAGCSFVPDGGGLGAVAIAMADEGFAIRNGELLRFAADKGSSELPYLARREYDGLEYSFTLDLDEASGEKTGIETSDYRGTLTVRDSSDAVVYRAEGLTQCGA</sequence>
<dbReference type="RefSeq" id="WP_222404826.1">
    <property type="nucleotide sequence ID" value="NZ_JAHVKP010000001.1"/>
</dbReference>
<dbReference type="AlphaFoldDB" id="A0A9Q3S103"/>
<dbReference type="EMBL" id="JAHVKP010000001">
    <property type="protein sequence ID" value="MBY6217815.1"/>
    <property type="molecule type" value="Genomic_DNA"/>
</dbReference>
<proteinExistence type="predicted"/>